<dbReference type="STRING" id="447.Lboz_1553"/>
<feature type="transmembrane region" description="Helical" evidence="1">
    <location>
        <begin position="145"/>
        <end position="168"/>
    </location>
</feature>
<gene>
    <name evidence="2" type="ORF">Lboz_1553</name>
</gene>
<evidence type="ECO:0000313" key="2">
    <source>
        <dbReference type="EMBL" id="KTC74113.1"/>
    </source>
</evidence>
<dbReference type="AlphaFoldDB" id="A0A0W0RSV1"/>
<organism evidence="2 3">
    <name type="scientific">Legionella bozemanae</name>
    <name type="common">Fluoribacter bozemanae</name>
    <dbReference type="NCBI Taxonomy" id="447"/>
    <lineage>
        <taxon>Bacteria</taxon>
        <taxon>Pseudomonadati</taxon>
        <taxon>Pseudomonadota</taxon>
        <taxon>Gammaproteobacteria</taxon>
        <taxon>Legionellales</taxon>
        <taxon>Legionellaceae</taxon>
        <taxon>Legionella</taxon>
    </lineage>
</organism>
<feature type="transmembrane region" description="Helical" evidence="1">
    <location>
        <begin position="39"/>
        <end position="61"/>
    </location>
</feature>
<feature type="transmembrane region" description="Helical" evidence="1">
    <location>
        <begin position="73"/>
        <end position="102"/>
    </location>
</feature>
<keyword evidence="1" id="KW-0472">Membrane</keyword>
<evidence type="ECO:0000313" key="3">
    <source>
        <dbReference type="Proteomes" id="UP000054695"/>
    </source>
</evidence>
<protein>
    <submittedName>
        <fullName evidence="2">Uncharacterized protein</fullName>
    </submittedName>
</protein>
<feature type="transmembrane region" description="Helical" evidence="1">
    <location>
        <begin position="174"/>
        <end position="196"/>
    </location>
</feature>
<comment type="caution">
    <text evidence="2">The sequence shown here is derived from an EMBL/GenBank/DDBJ whole genome shotgun (WGS) entry which is preliminary data.</text>
</comment>
<keyword evidence="1" id="KW-1133">Transmembrane helix</keyword>
<dbReference type="Proteomes" id="UP000054695">
    <property type="component" value="Unassembled WGS sequence"/>
</dbReference>
<feature type="transmembrane region" description="Helical" evidence="1">
    <location>
        <begin position="108"/>
        <end position="133"/>
    </location>
</feature>
<dbReference type="PATRIC" id="fig|447.4.peg.1658"/>
<proteinExistence type="predicted"/>
<keyword evidence="1" id="KW-0812">Transmembrane</keyword>
<reference evidence="2 3" key="1">
    <citation type="submission" date="2015-11" db="EMBL/GenBank/DDBJ databases">
        <title>Genomic analysis of 38 Legionella species identifies large and diverse effector repertoires.</title>
        <authorList>
            <person name="Burstein D."/>
            <person name="Amaro F."/>
            <person name="Zusman T."/>
            <person name="Lifshitz Z."/>
            <person name="Cohen O."/>
            <person name="Gilbert J.A."/>
            <person name="Pupko T."/>
            <person name="Shuman H.A."/>
            <person name="Segal G."/>
        </authorList>
    </citation>
    <scope>NUCLEOTIDE SEQUENCE [LARGE SCALE GENOMIC DNA]</scope>
    <source>
        <strain evidence="2 3">WIGA</strain>
    </source>
</reference>
<dbReference type="RefSeq" id="WP_058459200.1">
    <property type="nucleotide sequence ID" value="NZ_CAAAIY010000001.1"/>
</dbReference>
<keyword evidence="3" id="KW-1185">Reference proteome</keyword>
<dbReference type="OrthoDB" id="5653899at2"/>
<sequence>MFVTHFQRAITYIRETQEIALFVTLADARLSAIFRTSPLFYIMLPFIGFLLTVNALINGYRLAKASNRNFDRWFLFASSAVCAVLASISLYGAAISMALGYSFAAGPWFFTSSLIGALGHQLVMFGLNLYRVFASPPNSIQRMHYIQAVLGNLFAMTLLASALGAVVLTLLFPIAPAVGTLFALTAVLFTGLDILWRVAPHTLKRTIKGWLHLSKPNVTQDAIAHQEAILKFKNLKEKEPKYHTYHKIFTCCDYSAVIRTMATDTIKPYLVGLIQYKLHILGQKADLQDEKIKDKISLLTTLLSVIENSQKISKKEILVKYPLAFQSFWSEKGDVEQIFDAVIVAQSRSLPTEANIPLPGISV</sequence>
<evidence type="ECO:0000256" key="1">
    <source>
        <dbReference type="SAM" id="Phobius"/>
    </source>
</evidence>
<accession>A0A0W0RSV1</accession>
<dbReference type="EMBL" id="LNXU01000017">
    <property type="protein sequence ID" value="KTC74113.1"/>
    <property type="molecule type" value="Genomic_DNA"/>
</dbReference>
<name>A0A0W0RSV1_LEGBO</name>